<dbReference type="GO" id="GO:0019305">
    <property type="term" value="P:dTDP-rhamnose biosynthetic process"/>
    <property type="evidence" value="ECO:0007669"/>
    <property type="project" value="TreeGrafter"/>
</dbReference>
<dbReference type="Gene3D" id="2.60.120.10">
    <property type="entry name" value="Jelly Rolls"/>
    <property type="match status" value="1"/>
</dbReference>
<dbReference type="GO" id="GO:0000271">
    <property type="term" value="P:polysaccharide biosynthetic process"/>
    <property type="evidence" value="ECO:0007669"/>
    <property type="project" value="TreeGrafter"/>
</dbReference>
<dbReference type="Pfam" id="PF00908">
    <property type="entry name" value="dTDP_sugar_isom"/>
    <property type="match status" value="1"/>
</dbReference>
<gene>
    <name evidence="3" type="ORF">UW26_C0033G0002</name>
</gene>
<dbReference type="AlphaFoldDB" id="A0A0G1GQN5"/>
<protein>
    <submittedName>
        <fullName evidence="3">dTDP-4-keto-6-deoxyglucose-3, 5-epimerase and dTDP-6-deoxy-L-mannose-dehydrogenase</fullName>
    </submittedName>
</protein>
<dbReference type="SUPFAM" id="SSF51182">
    <property type="entry name" value="RmlC-like cupins"/>
    <property type="match status" value="1"/>
</dbReference>
<dbReference type="Proteomes" id="UP000034097">
    <property type="component" value="Unassembled WGS sequence"/>
</dbReference>
<evidence type="ECO:0000313" key="3">
    <source>
        <dbReference type="EMBL" id="KKT37356.1"/>
    </source>
</evidence>
<evidence type="ECO:0000256" key="2">
    <source>
        <dbReference type="PIRSR" id="PIRSR600888-3"/>
    </source>
</evidence>
<feature type="active site" description="Proton donor" evidence="1">
    <location>
        <position position="155"/>
    </location>
</feature>
<dbReference type="PANTHER" id="PTHR21047:SF2">
    <property type="entry name" value="THYMIDINE DIPHOSPHO-4-KETO-RHAMNOSE 3,5-EPIMERASE"/>
    <property type="match status" value="1"/>
</dbReference>
<reference evidence="3 4" key="1">
    <citation type="journal article" date="2015" name="Nature">
        <title>rRNA introns, odd ribosomes, and small enigmatic genomes across a large radiation of phyla.</title>
        <authorList>
            <person name="Brown C.T."/>
            <person name="Hug L.A."/>
            <person name="Thomas B.C."/>
            <person name="Sharon I."/>
            <person name="Castelle C.J."/>
            <person name="Singh A."/>
            <person name="Wilkins M.J."/>
            <person name="Williams K.H."/>
            <person name="Banfield J.F."/>
        </authorList>
    </citation>
    <scope>NUCLEOTIDE SEQUENCE [LARGE SCALE GENOMIC DNA]</scope>
</reference>
<dbReference type="EMBL" id="LCHQ01000033">
    <property type="protein sequence ID" value="KKT37356.1"/>
    <property type="molecule type" value="Genomic_DNA"/>
</dbReference>
<feature type="site" description="Participates in a stacking interaction with the thymidine ring of dTDP-4-oxo-6-deoxyglucose" evidence="2">
    <location>
        <position position="161"/>
    </location>
</feature>
<comment type="caution">
    <text evidence="3">The sequence shown here is derived from an EMBL/GenBank/DDBJ whole genome shotgun (WGS) entry which is preliminary data.</text>
</comment>
<organism evidence="3 4">
    <name type="scientific">Candidatus Collierbacteria bacterium GW2011_GWF1_44_12</name>
    <dbReference type="NCBI Taxonomy" id="1618402"/>
    <lineage>
        <taxon>Bacteria</taxon>
        <taxon>Candidatus Collieribacteriota</taxon>
    </lineage>
</organism>
<dbReference type="PANTHER" id="PTHR21047">
    <property type="entry name" value="DTDP-6-DEOXY-D-GLUCOSE-3,5 EPIMERASE"/>
    <property type="match status" value="1"/>
</dbReference>
<accession>A0A0G1GQN5</accession>
<proteinExistence type="predicted"/>
<dbReference type="InterPro" id="IPR000888">
    <property type="entry name" value="RmlC-like"/>
</dbReference>
<evidence type="ECO:0000256" key="1">
    <source>
        <dbReference type="PIRSR" id="PIRSR600888-1"/>
    </source>
</evidence>
<dbReference type="InterPro" id="IPR014710">
    <property type="entry name" value="RmlC-like_jellyroll"/>
</dbReference>
<sequence>MGLEVIKSKKIRLPKDADLFRQTYEKQESIESVHVIKLAVFPDDYGGWFKESIRLDENGHVLSLIEKGIEFSPVQMNMVNLAPGTQRFWHIHLEQNEIWTTNGTLLIGLIDFREGSPTYGQKTKVILSSEKALFIPSGVAHGFINPTDKYVTLNYFTDKYFVGDETTQECRIDPQDVPFDFVKPELM</sequence>
<dbReference type="InterPro" id="IPR011051">
    <property type="entry name" value="RmlC_Cupin_sf"/>
</dbReference>
<name>A0A0G1GQN5_9BACT</name>
<evidence type="ECO:0000313" key="4">
    <source>
        <dbReference type="Proteomes" id="UP000034097"/>
    </source>
</evidence>
<dbReference type="GO" id="GO:0005829">
    <property type="term" value="C:cytosol"/>
    <property type="evidence" value="ECO:0007669"/>
    <property type="project" value="TreeGrafter"/>
</dbReference>
<feature type="active site" description="Proton acceptor" evidence="1">
    <location>
        <position position="90"/>
    </location>
</feature>
<dbReference type="GO" id="GO:0008830">
    <property type="term" value="F:dTDP-4-dehydrorhamnose 3,5-epimerase activity"/>
    <property type="evidence" value="ECO:0007669"/>
    <property type="project" value="InterPro"/>
</dbReference>